<evidence type="ECO:0000313" key="2">
    <source>
        <dbReference type="Proteomes" id="UP001143391"/>
    </source>
</evidence>
<dbReference type="EMBL" id="JANCMW010000016">
    <property type="protein sequence ID" value="MDF0752417.1"/>
    <property type="molecule type" value="Genomic_DNA"/>
</dbReference>
<keyword evidence="2" id="KW-1185">Reference proteome</keyword>
<dbReference type="RefSeq" id="WP_275709708.1">
    <property type="nucleotide sequence ID" value="NZ_JANCMW010000016.1"/>
</dbReference>
<accession>A0ABT5YFE5</accession>
<sequence length="75" mass="8806">MLISTEKTYFHGVNPFTLREKDEISDRSADDSFEGSIPPRYRNGLGGINIEQVKRDQRRARQEFVRAMIRRLAKH</sequence>
<gene>
    <name evidence="1" type="ORF">NLU14_19485</name>
</gene>
<name>A0ABT5YFE5_9GAMM</name>
<proteinExistence type="predicted"/>
<dbReference type="Proteomes" id="UP001143391">
    <property type="component" value="Unassembled WGS sequence"/>
</dbReference>
<organism evidence="1 2">
    <name type="scientific">Marinobacter iranensis</name>
    <dbReference type="NCBI Taxonomy" id="2962607"/>
    <lineage>
        <taxon>Bacteria</taxon>
        <taxon>Pseudomonadati</taxon>
        <taxon>Pseudomonadota</taxon>
        <taxon>Gammaproteobacteria</taxon>
        <taxon>Pseudomonadales</taxon>
        <taxon>Marinobacteraceae</taxon>
        <taxon>Marinobacter</taxon>
    </lineage>
</organism>
<evidence type="ECO:0000313" key="1">
    <source>
        <dbReference type="EMBL" id="MDF0752417.1"/>
    </source>
</evidence>
<reference evidence="1" key="1">
    <citation type="submission" date="2022-07" db="EMBL/GenBank/DDBJ databases">
        <title>Marinobacter iranensis a new bacterium isolate from a hipersaline lake in Iran.</title>
        <authorList>
            <person name="Mohammad A.M.A."/>
            <person name="Cristina S.-P."/>
            <person name="Antonio V."/>
        </authorList>
    </citation>
    <scope>NUCLEOTIDE SEQUENCE</scope>
    <source>
        <strain evidence="1">71-i</strain>
    </source>
</reference>
<comment type="caution">
    <text evidence="1">The sequence shown here is derived from an EMBL/GenBank/DDBJ whole genome shotgun (WGS) entry which is preliminary data.</text>
</comment>
<protein>
    <submittedName>
        <fullName evidence="1">Uncharacterized protein</fullName>
    </submittedName>
</protein>